<dbReference type="PANTHER" id="PTHR24260">
    <property type="match status" value="1"/>
</dbReference>
<comment type="similarity">
    <text evidence="1">Belongs to the peptidase S1 family. CLIP subfamily.</text>
</comment>
<dbReference type="Pfam" id="PF00089">
    <property type="entry name" value="Trypsin"/>
    <property type="match status" value="1"/>
</dbReference>
<dbReference type="AlphaFoldDB" id="A0A9N9X015"/>
<dbReference type="InterPro" id="IPR051333">
    <property type="entry name" value="CLIP_Serine_Protease"/>
</dbReference>
<accession>A0A9N9X015</accession>
<proteinExistence type="inferred from homology"/>
<feature type="chain" id="PRO_5040507540" description="Peptidase S1 domain-containing protein" evidence="2">
    <location>
        <begin position="18"/>
        <end position="294"/>
    </location>
</feature>
<dbReference type="InterPro" id="IPR043504">
    <property type="entry name" value="Peptidase_S1_PA_chymotrypsin"/>
</dbReference>
<dbReference type="EMBL" id="OU895880">
    <property type="protein sequence ID" value="CAG9810545.1"/>
    <property type="molecule type" value="Genomic_DNA"/>
</dbReference>
<protein>
    <recommendedName>
        <fullName evidence="3">Peptidase S1 domain-containing protein</fullName>
    </recommendedName>
</protein>
<reference evidence="4" key="2">
    <citation type="submission" date="2022-10" db="EMBL/GenBank/DDBJ databases">
        <authorList>
            <consortium name="ENA_rothamsted_submissions"/>
            <consortium name="culmorum"/>
            <person name="King R."/>
        </authorList>
    </citation>
    <scope>NUCLEOTIDE SEQUENCE</scope>
</reference>
<dbReference type="GO" id="GO:0004252">
    <property type="term" value="F:serine-type endopeptidase activity"/>
    <property type="evidence" value="ECO:0007669"/>
    <property type="project" value="InterPro"/>
</dbReference>
<evidence type="ECO:0000256" key="2">
    <source>
        <dbReference type="SAM" id="SignalP"/>
    </source>
</evidence>
<feature type="domain" description="Peptidase S1" evidence="3">
    <location>
        <begin position="51"/>
        <end position="285"/>
    </location>
</feature>
<dbReference type="SMART" id="SM00020">
    <property type="entry name" value="Tryp_SPc"/>
    <property type="match status" value="1"/>
</dbReference>
<organism evidence="4 5">
    <name type="scientific">Chironomus riparius</name>
    <dbReference type="NCBI Taxonomy" id="315576"/>
    <lineage>
        <taxon>Eukaryota</taxon>
        <taxon>Metazoa</taxon>
        <taxon>Ecdysozoa</taxon>
        <taxon>Arthropoda</taxon>
        <taxon>Hexapoda</taxon>
        <taxon>Insecta</taxon>
        <taxon>Pterygota</taxon>
        <taxon>Neoptera</taxon>
        <taxon>Endopterygota</taxon>
        <taxon>Diptera</taxon>
        <taxon>Nematocera</taxon>
        <taxon>Chironomoidea</taxon>
        <taxon>Chironomidae</taxon>
        <taxon>Chironominae</taxon>
        <taxon>Chironomus</taxon>
    </lineage>
</organism>
<dbReference type="Proteomes" id="UP001153620">
    <property type="component" value="Chromosome 4"/>
</dbReference>
<gene>
    <name evidence="4" type="ORF">CHIRRI_LOCUS13358</name>
</gene>
<keyword evidence="5" id="KW-1185">Reference proteome</keyword>
<keyword evidence="2" id="KW-0732">Signal</keyword>
<dbReference type="Gene3D" id="2.40.10.10">
    <property type="entry name" value="Trypsin-like serine proteases"/>
    <property type="match status" value="1"/>
</dbReference>
<dbReference type="InterPro" id="IPR001254">
    <property type="entry name" value="Trypsin_dom"/>
</dbReference>
<dbReference type="CDD" id="cd00190">
    <property type="entry name" value="Tryp_SPc"/>
    <property type="match status" value="1"/>
</dbReference>
<evidence type="ECO:0000256" key="1">
    <source>
        <dbReference type="ARBA" id="ARBA00024195"/>
    </source>
</evidence>
<dbReference type="PRINTS" id="PR00722">
    <property type="entry name" value="CHYMOTRYPSIN"/>
</dbReference>
<dbReference type="InterPro" id="IPR009003">
    <property type="entry name" value="Peptidase_S1_PA"/>
</dbReference>
<evidence type="ECO:0000313" key="4">
    <source>
        <dbReference type="EMBL" id="CAG9810545.1"/>
    </source>
</evidence>
<dbReference type="PROSITE" id="PS00134">
    <property type="entry name" value="TRYPSIN_HIS"/>
    <property type="match status" value="1"/>
</dbReference>
<evidence type="ECO:0000313" key="5">
    <source>
        <dbReference type="Proteomes" id="UP001153620"/>
    </source>
</evidence>
<sequence>MLIHSILLLIILHLTFCSEIPRPSEFNDITFASDDPKGIKSQENLLRTNLRVINGFPATLGQFPHAIFLLMKSDTNKNYGCGGSLVKLNWILTAAHCLKNKMYGFAYAGVVDIFRGPYGSAEKIELDQMYPHPKFMTSNPNFQYDIGLIKLLEKFPETLNIGTIDLPCNCPEHYNINGVEITATGFGSTDVKTPGVSPLKYISMTVMEQTVCQKYFEIQIQDSMLCSNTSLGMTTCLGDSGSGLIANIQNHKVLVGVVSFGNVYCSAGSSFPSVSSKVSSYLDWIHETFDSNSA</sequence>
<dbReference type="OrthoDB" id="5565075at2759"/>
<dbReference type="GO" id="GO:0006508">
    <property type="term" value="P:proteolysis"/>
    <property type="evidence" value="ECO:0007669"/>
    <property type="project" value="InterPro"/>
</dbReference>
<dbReference type="PANTHER" id="PTHR24260:SF148">
    <property type="entry name" value="IP09309P-RELATED"/>
    <property type="match status" value="1"/>
</dbReference>
<dbReference type="InterPro" id="IPR001314">
    <property type="entry name" value="Peptidase_S1A"/>
</dbReference>
<evidence type="ECO:0000259" key="3">
    <source>
        <dbReference type="SMART" id="SM00020"/>
    </source>
</evidence>
<dbReference type="SUPFAM" id="SSF50494">
    <property type="entry name" value="Trypsin-like serine proteases"/>
    <property type="match status" value="1"/>
</dbReference>
<name>A0A9N9X015_9DIPT</name>
<reference evidence="4" key="1">
    <citation type="submission" date="2022-01" db="EMBL/GenBank/DDBJ databases">
        <authorList>
            <person name="King R."/>
        </authorList>
    </citation>
    <scope>NUCLEOTIDE SEQUENCE</scope>
</reference>
<feature type="signal peptide" evidence="2">
    <location>
        <begin position="1"/>
        <end position="17"/>
    </location>
</feature>
<dbReference type="InterPro" id="IPR018114">
    <property type="entry name" value="TRYPSIN_HIS"/>
</dbReference>